<comment type="caution">
    <text evidence="13">The sequence shown here is derived from an EMBL/GenBank/DDBJ whole genome shotgun (WGS) entry which is preliminary data.</text>
</comment>
<evidence type="ECO:0000313" key="13">
    <source>
        <dbReference type="EMBL" id="CAB9497949.1"/>
    </source>
</evidence>
<evidence type="ECO:0000313" key="14">
    <source>
        <dbReference type="Proteomes" id="UP001153069"/>
    </source>
</evidence>
<dbReference type="PANTHER" id="PTHR31983:SF0">
    <property type="entry name" value="GLUCAN ENDO-1,3-BETA-D-GLUCOSIDASE 2"/>
    <property type="match status" value="1"/>
</dbReference>
<dbReference type="PANTHER" id="PTHR31983">
    <property type="entry name" value="ENDO-1,3(4)-BETA-GLUCANASE 1"/>
    <property type="match status" value="1"/>
</dbReference>
<evidence type="ECO:0000256" key="7">
    <source>
        <dbReference type="ARBA" id="ARBA00023316"/>
    </source>
</evidence>
<dbReference type="OrthoDB" id="43061at2759"/>
<evidence type="ECO:0000256" key="1">
    <source>
        <dbReference type="ARBA" id="ARBA00000382"/>
    </source>
</evidence>
<dbReference type="AlphaFoldDB" id="A0A9N8D8A6"/>
<dbReference type="Pfam" id="PF03639">
    <property type="entry name" value="Glyco_hydro_81"/>
    <property type="match status" value="1"/>
</dbReference>
<dbReference type="GO" id="GO:0000272">
    <property type="term" value="P:polysaccharide catabolic process"/>
    <property type="evidence" value="ECO:0007669"/>
    <property type="project" value="UniProtKB-KW"/>
</dbReference>
<feature type="compositionally biased region" description="Basic and acidic residues" evidence="9">
    <location>
        <begin position="1"/>
        <end position="27"/>
    </location>
</feature>
<feature type="domain" description="Glycosyl hydrolase family 81 C-terminal" evidence="12">
    <location>
        <begin position="638"/>
        <end position="1026"/>
    </location>
</feature>
<keyword evidence="14" id="KW-1185">Reference proteome</keyword>
<feature type="region of interest" description="Disordered" evidence="9">
    <location>
        <begin position="1"/>
        <end position="63"/>
    </location>
</feature>
<keyword evidence="5" id="KW-0119">Carbohydrate metabolism</keyword>
<evidence type="ECO:0000256" key="2">
    <source>
        <dbReference type="ARBA" id="ARBA00010730"/>
    </source>
</evidence>
<dbReference type="Proteomes" id="UP001153069">
    <property type="component" value="Unassembled WGS sequence"/>
</dbReference>
<sequence>MSPPRQDDDLNKNKDEESLLKGEDSTRAKNAGTAGTAASEKSALLSPEYMYSPSPNSTDRPSLTNLTEYGALMADREEGEAPLIQMQVNANNHNLPAANNSTSNNNNIANSFGDDEWPQISKKKCKNELVWILLLLVALFLAITTGLSRWGTGSDAKKESHDPHSDSSSSSASSSATDNNFARPFSLNHPVHDLNLRTVQRPEWSAPNRELFADIQGPLPTNSWYQNLLLATRHEPTEEQRAYPMPYVVDTVGPIPGLRVHHTSMVASDLVLQLTNIPSHGLTLGAASQSMLLSSSATASKKYKVTHMTPLGVTLQWPNNQTTSSLTHSTSIVKGMPYATMAYSIQNDRKLYPTEARLREQAASDHDQDMPTIVSEVPISSPPLLDGQTNLDCKNVQLVQKEMQLQFQGSDYTWLVFVSRPVMVRCMETSSLPGTSFAVQFLLDNDDDDDDDDESSDLIVRMAMGNACTTNPGTCGAQTRRKDPESYMRLLRKHANYYPGPNTAVGFEFETDNDEFNSIQFDWNVQKMRRDDHETEKNATSLLMFALLHHQDMFAASQKAGNKNPQLPSYPHGKGGPKSCATTLLGPACLVEGSTWMLQEKRQRASFRAPRPPRNEDLAVLVDAFRSDLNYSLPLYFQRGAGDTYFSGKMLAKLGRILTIGEELHEICASHDSPKECKGLDVPSPEQPEFQQALARLRSSVEVWINGTADTPFVYDGLATGGWGGVASCGCDFDESQQQCRNQYPDCPGFFNPGLNFGMAFYNDHHFHLGYHIYSAAIVAHFDPQWGRDHFEQVLLLVRDIANPSRDDKSFPLFRNKDWFQGNSWASGIAVSPLNGRNQESSSEAIASYEGVALYGQEMAKAWEDYDQDKVATAKQIGRYGEVLSASELRSADRYYHIIESSREQQFPIQYTPLVIGIMWNTMAQFQTWFGGAAYLAYGIQLLPLTVAAEGRDSLEWSQELYQPFADSCTAHLAPCRDGGWSVLVLAILATVGQQDEAIQKTLELPSSVFTSAGGNGHSLTNTLWYLSTRPKVDDPLVVVDQNNDDGIKQTADLEKNMHPQGDENDVNDQSPQHQGPVVVDLNFNCSCPESCTERALNHFANGHSCGSRILWLMNEKDHNEYDACHQVGVEFSGDCGACDPTQCSSKETAASKSCPPCSTEICGDSKLNQCPLQSAPFLCTEGASKGGCSPSPWVLHDDGICESCCELSPAC</sequence>
<evidence type="ECO:0000259" key="11">
    <source>
        <dbReference type="Pfam" id="PF03639"/>
    </source>
</evidence>
<evidence type="ECO:0000256" key="8">
    <source>
        <dbReference type="ARBA" id="ARBA00023326"/>
    </source>
</evidence>
<comment type="catalytic activity">
    <reaction evidence="1">
        <text>Hydrolysis of (1-&gt;3)-beta-D-glucosidic linkages in (1-&gt;3)-beta-D-glucans.</text>
        <dbReference type="EC" id="3.2.1.39"/>
    </reaction>
</comment>
<feature type="compositionally biased region" description="Low complexity" evidence="9">
    <location>
        <begin position="166"/>
        <end position="176"/>
    </location>
</feature>
<keyword evidence="10" id="KW-1133">Transmembrane helix</keyword>
<dbReference type="EMBL" id="CAICTM010000028">
    <property type="protein sequence ID" value="CAB9497949.1"/>
    <property type="molecule type" value="Genomic_DNA"/>
</dbReference>
<keyword evidence="10" id="KW-0812">Transmembrane</keyword>
<evidence type="ECO:0000256" key="4">
    <source>
        <dbReference type="ARBA" id="ARBA00022801"/>
    </source>
</evidence>
<comment type="similarity">
    <text evidence="2">Belongs to the glycosyl hydrolase 81 family.</text>
</comment>
<dbReference type="Pfam" id="PF17652">
    <property type="entry name" value="Glyco_hydro81C"/>
    <property type="match status" value="1"/>
</dbReference>
<feature type="domain" description="Glycosyl hydrolase family 81 N-terminal" evidence="11">
    <location>
        <begin position="214"/>
        <end position="346"/>
    </location>
</feature>
<keyword evidence="6" id="KW-0326">Glycosidase</keyword>
<protein>
    <recommendedName>
        <fullName evidence="3">glucan endo-1,3-beta-D-glucosidase</fullName>
        <ecNumber evidence="3">3.2.1.39</ecNumber>
    </recommendedName>
</protein>
<dbReference type="PROSITE" id="PS52008">
    <property type="entry name" value="GH81"/>
    <property type="match status" value="1"/>
</dbReference>
<keyword evidence="8" id="KW-0624">Polysaccharide degradation</keyword>
<keyword evidence="7" id="KW-0961">Cell wall biogenesis/degradation</keyword>
<feature type="region of interest" description="Disordered" evidence="9">
    <location>
        <begin position="151"/>
        <end position="184"/>
    </location>
</feature>
<keyword evidence="10" id="KW-0472">Membrane</keyword>
<dbReference type="InterPro" id="IPR040451">
    <property type="entry name" value="GH81_N"/>
</dbReference>
<evidence type="ECO:0000256" key="5">
    <source>
        <dbReference type="ARBA" id="ARBA00023277"/>
    </source>
</evidence>
<gene>
    <name evidence="13" type="ORF">SEMRO_28_G018920.1</name>
</gene>
<dbReference type="GO" id="GO:0042973">
    <property type="term" value="F:glucan endo-1,3-beta-D-glucosidase activity"/>
    <property type="evidence" value="ECO:0007669"/>
    <property type="project" value="UniProtKB-EC"/>
</dbReference>
<dbReference type="InterPro" id="IPR040720">
    <property type="entry name" value="GH81_C"/>
</dbReference>
<evidence type="ECO:0000256" key="6">
    <source>
        <dbReference type="ARBA" id="ARBA00023295"/>
    </source>
</evidence>
<reference evidence="13" key="1">
    <citation type="submission" date="2020-06" db="EMBL/GenBank/DDBJ databases">
        <authorList>
            <consortium name="Plant Systems Biology data submission"/>
        </authorList>
    </citation>
    <scope>NUCLEOTIDE SEQUENCE</scope>
    <source>
        <strain evidence="13">D6</strain>
    </source>
</reference>
<evidence type="ECO:0000256" key="10">
    <source>
        <dbReference type="SAM" id="Phobius"/>
    </source>
</evidence>
<dbReference type="GO" id="GO:0052861">
    <property type="term" value="F:endo-1,3(4)-beta-glucanase activity"/>
    <property type="evidence" value="ECO:0007669"/>
    <property type="project" value="InterPro"/>
</dbReference>
<dbReference type="Gene3D" id="2.70.98.30">
    <property type="entry name" value="Golgi alpha-mannosidase II, domain 4"/>
    <property type="match status" value="1"/>
</dbReference>
<proteinExistence type="inferred from homology"/>
<dbReference type="InterPro" id="IPR005200">
    <property type="entry name" value="Endo-beta-glucanase"/>
</dbReference>
<accession>A0A9N8D8A6</accession>
<evidence type="ECO:0000259" key="12">
    <source>
        <dbReference type="Pfam" id="PF17652"/>
    </source>
</evidence>
<feature type="compositionally biased region" description="Basic and acidic residues" evidence="9">
    <location>
        <begin position="155"/>
        <end position="165"/>
    </location>
</feature>
<name>A0A9N8D8A6_9STRA</name>
<feature type="compositionally biased region" description="Polar residues" evidence="9">
    <location>
        <begin position="53"/>
        <end position="63"/>
    </location>
</feature>
<dbReference type="GO" id="GO:0071555">
    <property type="term" value="P:cell wall organization"/>
    <property type="evidence" value="ECO:0007669"/>
    <property type="project" value="UniProtKB-KW"/>
</dbReference>
<evidence type="ECO:0000256" key="9">
    <source>
        <dbReference type="SAM" id="MobiDB-lite"/>
    </source>
</evidence>
<dbReference type="EC" id="3.2.1.39" evidence="3"/>
<organism evidence="13 14">
    <name type="scientific">Seminavis robusta</name>
    <dbReference type="NCBI Taxonomy" id="568900"/>
    <lineage>
        <taxon>Eukaryota</taxon>
        <taxon>Sar</taxon>
        <taxon>Stramenopiles</taxon>
        <taxon>Ochrophyta</taxon>
        <taxon>Bacillariophyta</taxon>
        <taxon>Bacillariophyceae</taxon>
        <taxon>Bacillariophycidae</taxon>
        <taxon>Naviculales</taxon>
        <taxon>Naviculaceae</taxon>
        <taxon>Seminavis</taxon>
    </lineage>
</organism>
<feature type="transmembrane region" description="Helical" evidence="10">
    <location>
        <begin position="129"/>
        <end position="150"/>
    </location>
</feature>
<keyword evidence="4" id="KW-0378">Hydrolase</keyword>
<evidence type="ECO:0000256" key="3">
    <source>
        <dbReference type="ARBA" id="ARBA00012780"/>
    </source>
</evidence>